<dbReference type="Pfam" id="PF13765">
    <property type="entry name" value="PRY"/>
    <property type="match status" value="1"/>
</dbReference>
<evidence type="ECO:0000256" key="2">
    <source>
        <dbReference type="ARBA" id="ARBA00022699"/>
    </source>
</evidence>
<protein>
    <recommendedName>
        <fullName evidence="4">B30.2/SPRY domain-containing protein</fullName>
    </recommendedName>
</protein>
<dbReference type="AlphaFoldDB" id="A0A8D0BNG3"/>
<dbReference type="InterPro" id="IPR001870">
    <property type="entry name" value="B30.2/SPRY"/>
</dbReference>
<accession>A0A8D0BNG3</accession>
<dbReference type="Proteomes" id="UP000694421">
    <property type="component" value="Unplaced"/>
</dbReference>
<dbReference type="InterPro" id="IPR043136">
    <property type="entry name" value="B30.2/SPRY_sf"/>
</dbReference>
<organism evidence="5 6">
    <name type="scientific">Salvator merianae</name>
    <name type="common">Argentine black and white tegu</name>
    <name type="synonym">Tupinambis merianae</name>
    <dbReference type="NCBI Taxonomy" id="96440"/>
    <lineage>
        <taxon>Eukaryota</taxon>
        <taxon>Metazoa</taxon>
        <taxon>Chordata</taxon>
        <taxon>Craniata</taxon>
        <taxon>Vertebrata</taxon>
        <taxon>Euteleostomi</taxon>
        <taxon>Lepidosauria</taxon>
        <taxon>Squamata</taxon>
        <taxon>Bifurcata</taxon>
        <taxon>Unidentata</taxon>
        <taxon>Episquamata</taxon>
        <taxon>Laterata</taxon>
        <taxon>Teiioidea</taxon>
        <taxon>Teiidae</taxon>
        <taxon>Salvator</taxon>
    </lineage>
</organism>
<feature type="domain" description="B30.2/SPRY" evidence="4">
    <location>
        <begin position="114"/>
        <end position="306"/>
    </location>
</feature>
<evidence type="ECO:0000259" key="4">
    <source>
        <dbReference type="PROSITE" id="PS50188"/>
    </source>
</evidence>
<evidence type="ECO:0000313" key="5">
    <source>
        <dbReference type="Ensembl" id="ENSSMRP00000011017.1"/>
    </source>
</evidence>
<dbReference type="InterPro" id="IPR006574">
    <property type="entry name" value="PRY"/>
</dbReference>
<dbReference type="FunFam" id="2.60.120.920:FF:000004">
    <property type="entry name" value="Butyrophilin subfamily 1 member A1"/>
    <property type="match status" value="1"/>
</dbReference>
<dbReference type="GeneTree" id="ENSGT01030000234669"/>
<comment type="function">
    <text evidence="3">Neurotoxin that produces dose-dependent hypolocomotion and hyperalgesia in mice. May directly act on the central nervous system, as it is 6500-fold more potent when administered intracerebroventricularly than intraperitoneal.</text>
</comment>
<dbReference type="InterPro" id="IPR013320">
    <property type="entry name" value="ConA-like_dom_sf"/>
</dbReference>
<keyword evidence="2" id="KW-0528">Neurotoxin</keyword>
<dbReference type="Ensembl" id="ENSSMRT00000012828.1">
    <property type="protein sequence ID" value="ENSSMRP00000011017.1"/>
    <property type="gene ID" value="ENSSMRG00000008684.1"/>
</dbReference>
<dbReference type="Gene3D" id="2.60.120.920">
    <property type="match status" value="1"/>
</dbReference>
<reference evidence="5" key="2">
    <citation type="submission" date="2025-09" db="UniProtKB">
        <authorList>
            <consortium name="Ensembl"/>
        </authorList>
    </citation>
    <scope>IDENTIFICATION</scope>
</reference>
<dbReference type="InterPro" id="IPR003879">
    <property type="entry name" value="Butyrophylin_SPRY"/>
</dbReference>
<dbReference type="SMART" id="SM00449">
    <property type="entry name" value="SPRY"/>
    <property type="match status" value="1"/>
</dbReference>
<dbReference type="PRINTS" id="PR01407">
    <property type="entry name" value="BUTYPHLNCDUF"/>
</dbReference>
<dbReference type="PANTHER" id="PTHR24103">
    <property type="entry name" value="E3 UBIQUITIN-PROTEIN LIGASE TRIM"/>
    <property type="match status" value="1"/>
</dbReference>
<keyword evidence="6" id="KW-1185">Reference proteome</keyword>
<name>A0A8D0BNG3_SALMN</name>
<dbReference type="SUPFAM" id="SSF49899">
    <property type="entry name" value="Concanavalin A-like lectins/glucanases"/>
    <property type="match status" value="1"/>
</dbReference>
<sequence>SCNPPSWEIPRCMCRALVGASIDTGQCLCFPCKERQKGLSAFERMQTALDESKCSWLYCLDDLGKKMEKNWVENSAELLNHITDFSSLIAKLEEKCQQPAGEFLQSLERFHGEIHGQAALGGERNFAGRTGICVTLDQDTAHCCLSVSENQRSVKGGRKLQSRSSRPEQFDIMPCVLGCEKFTAERHYWDVEVEGDEGQWVVGVARESIKRKGNINFSPEEGIWAIQYPFGFILKFKTLMAPLQILKGSLEPLSKIRVSLNYEAGRVSFSDACTGTSIFTFSSACFSGERVYPFFLVSQGTTLNCC</sequence>
<dbReference type="SMART" id="SM00589">
    <property type="entry name" value="PRY"/>
    <property type="match status" value="1"/>
</dbReference>
<evidence type="ECO:0000313" key="6">
    <source>
        <dbReference type="Proteomes" id="UP000694421"/>
    </source>
</evidence>
<dbReference type="PROSITE" id="PS50188">
    <property type="entry name" value="B302_SPRY"/>
    <property type="match status" value="1"/>
</dbReference>
<proteinExistence type="inferred from homology"/>
<evidence type="ECO:0000256" key="3">
    <source>
        <dbReference type="ARBA" id="ARBA00034460"/>
    </source>
</evidence>
<dbReference type="InterPro" id="IPR050143">
    <property type="entry name" value="TRIM/RBCC"/>
</dbReference>
<comment type="similarity">
    <text evidence="1">Belongs to the ohanin/vespryn family.</text>
</comment>
<dbReference type="Pfam" id="PF00622">
    <property type="entry name" value="SPRY"/>
    <property type="match status" value="1"/>
</dbReference>
<keyword evidence="2" id="KW-0800">Toxin</keyword>
<dbReference type="CDD" id="cd12888">
    <property type="entry name" value="SPRY_PRY_TRIM7_like"/>
    <property type="match status" value="1"/>
</dbReference>
<evidence type="ECO:0000256" key="1">
    <source>
        <dbReference type="ARBA" id="ARBA00009651"/>
    </source>
</evidence>
<reference evidence="5" key="1">
    <citation type="submission" date="2025-08" db="UniProtKB">
        <authorList>
            <consortium name="Ensembl"/>
        </authorList>
    </citation>
    <scope>IDENTIFICATION</scope>
</reference>
<dbReference type="InterPro" id="IPR003877">
    <property type="entry name" value="SPRY_dom"/>
</dbReference>